<name>A0A484AV59_DRONA</name>
<keyword evidence="3" id="KW-1185">Reference proteome</keyword>
<evidence type="ECO:0000313" key="3">
    <source>
        <dbReference type="Proteomes" id="UP000295192"/>
    </source>
</evidence>
<keyword evidence="1" id="KW-1133">Transmembrane helix</keyword>
<organism evidence="2 3">
    <name type="scientific">Drosophila navojoa</name>
    <name type="common">Fruit fly</name>
    <dbReference type="NCBI Taxonomy" id="7232"/>
    <lineage>
        <taxon>Eukaryota</taxon>
        <taxon>Metazoa</taxon>
        <taxon>Ecdysozoa</taxon>
        <taxon>Arthropoda</taxon>
        <taxon>Hexapoda</taxon>
        <taxon>Insecta</taxon>
        <taxon>Pterygota</taxon>
        <taxon>Neoptera</taxon>
        <taxon>Endopterygota</taxon>
        <taxon>Diptera</taxon>
        <taxon>Brachycera</taxon>
        <taxon>Muscomorpha</taxon>
        <taxon>Ephydroidea</taxon>
        <taxon>Drosophilidae</taxon>
        <taxon>Drosophila</taxon>
    </lineage>
</organism>
<keyword evidence="1" id="KW-0472">Membrane</keyword>
<sequence length="121" mass="13313">MATVLASVVELDDDSALLSRLEDIHLSPKTKLKCILKLSLCTSDNDNDNDNNNNSGPNTDHFCVMDERLIFNPAFCLLPVVYCSTALQILLIGKLTHVRSMSVQFADMIMILQSNNKLGGS</sequence>
<feature type="transmembrane region" description="Helical" evidence="1">
    <location>
        <begin position="70"/>
        <end position="92"/>
    </location>
</feature>
<dbReference type="Proteomes" id="UP000295192">
    <property type="component" value="Unassembled WGS sequence"/>
</dbReference>
<dbReference type="AlphaFoldDB" id="A0A484AV59"/>
<gene>
    <name evidence="2" type="ORF">AWZ03_014131</name>
</gene>
<reference evidence="2 3" key="1">
    <citation type="journal article" date="2019" name="J. Hered.">
        <title>An Improved Genome Assembly for Drosophila navojoa, the Basal Species in the mojavensis Cluster.</title>
        <authorList>
            <person name="Vanderlinde T."/>
            <person name="Dupim E.G."/>
            <person name="Nazario-Yepiz N.O."/>
            <person name="Carvalho A.B."/>
        </authorList>
    </citation>
    <scope>NUCLEOTIDE SEQUENCE [LARGE SCALE GENOMIC DNA]</scope>
    <source>
        <strain evidence="2">Navoj_Jal97</strain>
        <tissue evidence="2">Whole organism</tissue>
    </source>
</reference>
<protein>
    <submittedName>
        <fullName evidence="2">Uncharacterized protein</fullName>
    </submittedName>
</protein>
<evidence type="ECO:0000256" key="1">
    <source>
        <dbReference type="SAM" id="Phobius"/>
    </source>
</evidence>
<accession>A0A484AV59</accession>
<evidence type="ECO:0000313" key="2">
    <source>
        <dbReference type="EMBL" id="TDG39445.1"/>
    </source>
</evidence>
<keyword evidence="1" id="KW-0812">Transmembrane</keyword>
<dbReference type="EMBL" id="LSRL02001042">
    <property type="protein sequence ID" value="TDG39445.1"/>
    <property type="molecule type" value="Genomic_DNA"/>
</dbReference>
<proteinExistence type="predicted"/>
<comment type="caution">
    <text evidence="2">The sequence shown here is derived from an EMBL/GenBank/DDBJ whole genome shotgun (WGS) entry which is preliminary data.</text>
</comment>